<protein>
    <submittedName>
        <fullName evidence="2">Uncharacterized protein</fullName>
    </submittedName>
</protein>
<reference evidence="2 3" key="1">
    <citation type="journal article" date="2019" name="Commun. Biol.">
        <title>The bagworm genome reveals a unique fibroin gene that provides high tensile strength.</title>
        <authorList>
            <person name="Kono N."/>
            <person name="Nakamura H."/>
            <person name="Ohtoshi R."/>
            <person name="Tomita M."/>
            <person name="Numata K."/>
            <person name="Arakawa K."/>
        </authorList>
    </citation>
    <scope>NUCLEOTIDE SEQUENCE [LARGE SCALE GENOMIC DNA]</scope>
</reference>
<dbReference type="EMBL" id="BGZK01001773">
    <property type="protein sequence ID" value="GBP85998.1"/>
    <property type="molecule type" value="Genomic_DNA"/>
</dbReference>
<sequence length="200" mass="22158">MSAASKWKECGPSTRPTLISRGGAGITGSRGSARTPLSAGAALPRPAKSHRALPQIPSYSFHLSHNPRTTTKKPPPAYIDFPLNTFYITTEHIKYSIKHHRALCAASLEQKVQCGDTADALTNYRLRAAVGARAAPKTIPLHLHKAFDELGQWFDLTWRTEANLDKPLYYSNKASVEVKKCRLRHTPPLNVEREHSLAIQ</sequence>
<accession>A0A4C1ZDZ0</accession>
<dbReference type="AlphaFoldDB" id="A0A4C1ZDZ0"/>
<name>A0A4C1ZDZ0_EUMVA</name>
<feature type="region of interest" description="Disordered" evidence="1">
    <location>
        <begin position="1"/>
        <end position="50"/>
    </location>
</feature>
<comment type="caution">
    <text evidence="2">The sequence shown here is derived from an EMBL/GenBank/DDBJ whole genome shotgun (WGS) entry which is preliminary data.</text>
</comment>
<evidence type="ECO:0000313" key="2">
    <source>
        <dbReference type="EMBL" id="GBP85998.1"/>
    </source>
</evidence>
<dbReference type="Proteomes" id="UP000299102">
    <property type="component" value="Unassembled WGS sequence"/>
</dbReference>
<gene>
    <name evidence="2" type="ORF">EVAR_57474_1</name>
</gene>
<organism evidence="2 3">
    <name type="scientific">Eumeta variegata</name>
    <name type="common">Bagworm moth</name>
    <name type="synonym">Eumeta japonica</name>
    <dbReference type="NCBI Taxonomy" id="151549"/>
    <lineage>
        <taxon>Eukaryota</taxon>
        <taxon>Metazoa</taxon>
        <taxon>Ecdysozoa</taxon>
        <taxon>Arthropoda</taxon>
        <taxon>Hexapoda</taxon>
        <taxon>Insecta</taxon>
        <taxon>Pterygota</taxon>
        <taxon>Neoptera</taxon>
        <taxon>Endopterygota</taxon>
        <taxon>Lepidoptera</taxon>
        <taxon>Glossata</taxon>
        <taxon>Ditrysia</taxon>
        <taxon>Tineoidea</taxon>
        <taxon>Psychidae</taxon>
        <taxon>Oiketicinae</taxon>
        <taxon>Eumeta</taxon>
    </lineage>
</organism>
<evidence type="ECO:0000256" key="1">
    <source>
        <dbReference type="SAM" id="MobiDB-lite"/>
    </source>
</evidence>
<keyword evidence="3" id="KW-1185">Reference proteome</keyword>
<proteinExistence type="predicted"/>
<evidence type="ECO:0000313" key="3">
    <source>
        <dbReference type="Proteomes" id="UP000299102"/>
    </source>
</evidence>